<feature type="transmembrane region" description="Helical" evidence="1">
    <location>
        <begin position="40"/>
        <end position="56"/>
    </location>
</feature>
<dbReference type="STRING" id="185761.SAMN05660282_01326"/>
<dbReference type="Proteomes" id="UP000199065">
    <property type="component" value="Unassembled WGS sequence"/>
</dbReference>
<keyword evidence="3" id="KW-1185">Reference proteome</keyword>
<sequence>MSRTNLLALAAAAAFCALATLIITWRFYGNLTAVPASGGALMWCLAVLCVIIALRVRDRKKDNRIGLDRSQLNPLRVAQFLVIGKASAWTGAIIGGSYIGMACYVLPMAAKLSAAADDTPTVLFAALGGVALSAAGVWLERTCEVPPPTDAELVG</sequence>
<reference evidence="2 3" key="1">
    <citation type="submission" date="2016-10" db="EMBL/GenBank/DDBJ databases">
        <authorList>
            <person name="de Groot N.N."/>
        </authorList>
    </citation>
    <scope>NUCLEOTIDE SEQUENCE [LARGE SCALE GENOMIC DNA]</scope>
    <source>
        <strain>J11</strain>
        <strain evidence="3">PG 39</strain>
    </source>
</reference>
<dbReference type="AlphaFoldDB" id="A0A1I2T345"/>
<name>A0A1I2T345_9CORY</name>
<dbReference type="OrthoDB" id="4426699at2"/>
<protein>
    <recommendedName>
        <fullName evidence="4">DUF3180 domain-containing protein</fullName>
    </recommendedName>
</protein>
<dbReference type="EMBL" id="FOPJ01000007">
    <property type="protein sequence ID" value="SFG59423.1"/>
    <property type="molecule type" value="Genomic_DNA"/>
</dbReference>
<proteinExistence type="predicted"/>
<dbReference type="InterPro" id="IPR021517">
    <property type="entry name" value="DUF3180"/>
</dbReference>
<evidence type="ECO:0000256" key="1">
    <source>
        <dbReference type="SAM" id="Phobius"/>
    </source>
</evidence>
<accession>A0A1I2T345</accession>
<evidence type="ECO:0000313" key="2">
    <source>
        <dbReference type="EMBL" id="SFG59423.1"/>
    </source>
</evidence>
<keyword evidence="1" id="KW-0472">Membrane</keyword>
<evidence type="ECO:0008006" key="4">
    <source>
        <dbReference type="Google" id="ProtNLM"/>
    </source>
</evidence>
<dbReference type="Pfam" id="PF11377">
    <property type="entry name" value="DUF3180"/>
    <property type="match status" value="1"/>
</dbReference>
<gene>
    <name evidence="2" type="ORF">SAMN05660282_01326</name>
</gene>
<organism evidence="2 3">
    <name type="scientific">Corynebacterium spheniscorum</name>
    <dbReference type="NCBI Taxonomy" id="185761"/>
    <lineage>
        <taxon>Bacteria</taxon>
        <taxon>Bacillati</taxon>
        <taxon>Actinomycetota</taxon>
        <taxon>Actinomycetes</taxon>
        <taxon>Mycobacteriales</taxon>
        <taxon>Corynebacteriaceae</taxon>
        <taxon>Corynebacterium</taxon>
    </lineage>
</organism>
<feature type="transmembrane region" description="Helical" evidence="1">
    <location>
        <begin position="77"/>
        <end position="101"/>
    </location>
</feature>
<keyword evidence="1" id="KW-1133">Transmembrane helix</keyword>
<feature type="transmembrane region" description="Helical" evidence="1">
    <location>
        <begin position="121"/>
        <end position="139"/>
    </location>
</feature>
<evidence type="ECO:0000313" key="3">
    <source>
        <dbReference type="Proteomes" id="UP000199065"/>
    </source>
</evidence>
<dbReference type="RefSeq" id="WP_092285689.1">
    <property type="nucleotide sequence ID" value="NZ_FOPJ01000007.1"/>
</dbReference>
<feature type="transmembrane region" description="Helical" evidence="1">
    <location>
        <begin position="7"/>
        <end position="28"/>
    </location>
</feature>
<keyword evidence="1" id="KW-0812">Transmembrane</keyword>